<keyword evidence="6" id="KW-1185">Reference proteome</keyword>
<dbReference type="RefSeq" id="WP_148857344.1">
    <property type="nucleotide sequence ID" value="NZ_PHNJ01000003.1"/>
</dbReference>
<dbReference type="Proteomes" id="UP000766904">
    <property type="component" value="Unassembled WGS sequence"/>
</dbReference>
<dbReference type="Pfam" id="PF13649">
    <property type="entry name" value="Methyltransf_25"/>
    <property type="match status" value="1"/>
</dbReference>
<evidence type="ECO:0000313" key="6">
    <source>
        <dbReference type="Proteomes" id="UP000766904"/>
    </source>
</evidence>
<dbReference type="InterPro" id="IPR020598">
    <property type="entry name" value="rRNA_Ade_methylase_Trfase_N"/>
</dbReference>
<dbReference type="PANTHER" id="PTHR43861">
    <property type="entry name" value="TRANS-ACONITATE 2-METHYLTRANSFERASE-RELATED"/>
    <property type="match status" value="1"/>
</dbReference>
<dbReference type="GO" id="GO:0000179">
    <property type="term" value="F:rRNA (adenine-N6,N6-)-dimethyltransferase activity"/>
    <property type="evidence" value="ECO:0007669"/>
    <property type="project" value="InterPro"/>
</dbReference>
<evidence type="ECO:0000256" key="2">
    <source>
        <dbReference type="ARBA" id="ARBA00022679"/>
    </source>
</evidence>
<evidence type="ECO:0000256" key="1">
    <source>
        <dbReference type="ARBA" id="ARBA00022603"/>
    </source>
</evidence>
<name>A0A8J8TQS6_9EURY</name>
<evidence type="ECO:0000313" key="5">
    <source>
        <dbReference type="EMBL" id="TYL39201.1"/>
    </source>
</evidence>
<reference evidence="5" key="1">
    <citation type="submission" date="2017-11" db="EMBL/GenBank/DDBJ databases">
        <authorList>
            <person name="Kajale S.C."/>
            <person name="Sharma A."/>
        </authorList>
    </citation>
    <scope>NUCLEOTIDE SEQUENCE</scope>
    <source>
        <strain evidence="5">LS1_42</strain>
    </source>
</reference>
<dbReference type="SMART" id="SM00650">
    <property type="entry name" value="rADc"/>
    <property type="match status" value="1"/>
</dbReference>
<sequence length="261" mass="28975">MTDGDARPNSWDADQYDADHSFVYEHGADLVELLAPRPDERILDLGCGTGHLTAEIADQGATVVGLDSAQSMIAEARETYPELSFVQGDARSVAVADRDPFDAVFSNAALHWIPDTDQDAVLESVRDALVPGGRFVAELGGTGNVARIVETILAELERRGYEGDHPWYFPSVGEYATRLEDHGFEVRDAKLFDRPTPLEGEAGLRRWLEMFGDSLFEPLSATERTAVIDAVEERLEPALYNEDDQTWIADYRRLQFRAVSV</sequence>
<dbReference type="EMBL" id="PHNJ01000003">
    <property type="protein sequence ID" value="TYL39201.1"/>
    <property type="molecule type" value="Genomic_DNA"/>
</dbReference>
<protein>
    <submittedName>
        <fullName evidence="5">SAM-dependent methyltransferase</fullName>
    </submittedName>
</protein>
<dbReference type="OrthoDB" id="11691at2157"/>
<dbReference type="InterPro" id="IPR029063">
    <property type="entry name" value="SAM-dependent_MTases_sf"/>
</dbReference>
<dbReference type="Gene3D" id="3.40.50.150">
    <property type="entry name" value="Vaccinia Virus protein VP39"/>
    <property type="match status" value="1"/>
</dbReference>
<keyword evidence="3" id="KW-0949">S-adenosyl-L-methionine</keyword>
<dbReference type="SUPFAM" id="SSF53335">
    <property type="entry name" value="S-adenosyl-L-methionine-dependent methyltransferases"/>
    <property type="match status" value="1"/>
</dbReference>
<evidence type="ECO:0000256" key="3">
    <source>
        <dbReference type="ARBA" id="ARBA00022691"/>
    </source>
</evidence>
<keyword evidence="1 5" id="KW-0489">Methyltransferase</keyword>
<evidence type="ECO:0000259" key="4">
    <source>
        <dbReference type="SMART" id="SM00650"/>
    </source>
</evidence>
<gene>
    <name evidence="5" type="ORF">CV102_07910</name>
</gene>
<organism evidence="5 6">
    <name type="scientific">Natronococcus pandeyae</name>
    <dbReference type="NCBI Taxonomy" id="2055836"/>
    <lineage>
        <taxon>Archaea</taxon>
        <taxon>Methanobacteriati</taxon>
        <taxon>Methanobacteriota</taxon>
        <taxon>Stenosarchaea group</taxon>
        <taxon>Halobacteria</taxon>
        <taxon>Halobacteriales</taxon>
        <taxon>Natrialbaceae</taxon>
        <taxon>Natronococcus</taxon>
    </lineage>
</organism>
<dbReference type="CDD" id="cd02440">
    <property type="entry name" value="AdoMet_MTases"/>
    <property type="match status" value="1"/>
</dbReference>
<keyword evidence="2" id="KW-0808">Transferase</keyword>
<dbReference type="InterPro" id="IPR041698">
    <property type="entry name" value="Methyltransf_25"/>
</dbReference>
<proteinExistence type="predicted"/>
<dbReference type="PANTHER" id="PTHR43861:SF1">
    <property type="entry name" value="TRANS-ACONITATE 2-METHYLTRANSFERASE"/>
    <property type="match status" value="1"/>
</dbReference>
<dbReference type="AlphaFoldDB" id="A0A8J8TQS6"/>
<feature type="domain" description="Ribosomal RNA adenine methylase transferase N-terminal" evidence="4">
    <location>
        <begin position="26"/>
        <end position="160"/>
    </location>
</feature>
<comment type="caution">
    <text evidence="5">The sequence shown here is derived from an EMBL/GenBank/DDBJ whole genome shotgun (WGS) entry which is preliminary data.</text>
</comment>
<accession>A0A8J8TQS6</accession>